<keyword evidence="3 6" id="KW-0812">Transmembrane</keyword>
<reference evidence="7 8" key="1">
    <citation type="submission" date="2020-08" db="EMBL/GenBank/DDBJ databases">
        <title>Genomic Encyclopedia of Type Strains, Phase IV (KMG-IV): sequencing the most valuable type-strain genomes for metagenomic binning, comparative biology and taxonomic classification.</title>
        <authorList>
            <person name="Goeker M."/>
        </authorList>
    </citation>
    <scope>NUCLEOTIDE SEQUENCE [LARGE SCALE GENOMIC DNA]</scope>
    <source>
        <strain evidence="7 8">DSM 105481</strain>
    </source>
</reference>
<organism evidence="7 8">
    <name type="scientific">Peribacillus huizhouensis</name>
    <dbReference type="NCBI Taxonomy" id="1501239"/>
    <lineage>
        <taxon>Bacteria</taxon>
        <taxon>Bacillati</taxon>
        <taxon>Bacillota</taxon>
        <taxon>Bacilli</taxon>
        <taxon>Bacillales</taxon>
        <taxon>Bacillaceae</taxon>
        <taxon>Peribacillus</taxon>
    </lineage>
</organism>
<evidence type="ECO:0000256" key="3">
    <source>
        <dbReference type="ARBA" id="ARBA00022692"/>
    </source>
</evidence>
<feature type="transmembrane region" description="Helical" evidence="6">
    <location>
        <begin position="98"/>
        <end position="121"/>
    </location>
</feature>
<feature type="transmembrane region" description="Helical" evidence="6">
    <location>
        <begin position="168"/>
        <end position="187"/>
    </location>
</feature>
<feature type="transmembrane region" description="Helical" evidence="6">
    <location>
        <begin position="9"/>
        <end position="29"/>
    </location>
</feature>
<dbReference type="Proteomes" id="UP000626697">
    <property type="component" value="Unassembled WGS sequence"/>
</dbReference>
<protein>
    <submittedName>
        <fullName evidence="7">Uncharacterized membrane-anchored protein YitT (DUF2179 family)</fullName>
    </submittedName>
</protein>
<evidence type="ECO:0000313" key="7">
    <source>
        <dbReference type="EMBL" id="MBA9028164.1"/>
    </source>
</evidence>
<keyword evidence="8" id="KW-1185">Reference proteome</keyword>
<evidence type="ECO:0000313" key="8">
    <source>
        <dbReference type="Proteomes" id="UP000626697"/>
    </source>
</evidence>
<dbReference type="EMBL" id="JACJHX010000012">
    <property type="protein sequence ID" value="MBA9028164.1"/>
    <property type="molecule type" value="Genomic_DNA"/>
</dbReference>
<keyword evidence="5 6" id="KW-0472">Membrane</keyword>
<evidence type="ECO:0000256" key="5">
    <source>
        <dbReference type="ARBA" id="ARBA00023136"/>
    </source>
</evidence>
<comment type="subcellular location">
    <subcellularLocation>
        <location evidence="1">Cell membrane</location>
        <topology evidence="1">Multi-pass membrane protein</topology>
    </subcellularLocation>
</comment>
<dbReference type="PANTHER" id="PTHR33545:SF5">
    <property type="entry name" value="UPF0750 MEMBRANE PROTEIN YITT"/>
    <property type="match status" value="1"/>
</dbReference>
<dbReference type="PANTHER" id="PTHR33545">
    <property type="entry name" value="UPF0750 MEMBRANE PROTEIN YITT-RELATED"/>
    <property type="match status" value="1"/>
</dbReference>
<feature type="transmembrane region" description="Helical" evidence="6">
    <location>
        <begin position="141"/>
        <end position="162"/>
    </location>
</feature>
<name>A0ABR6CT88_9BACI</name>
<proteinExistence type="predicted"/>
<dbReference type="InterPro" id="IPR051461">
    <property type="entry name" value="UPF0750_membrane"/>
</dbReference>
<feature type="transmembrane region" description="Helical" evidence="6">
    <location>
        <begin position="73"/>
        <end position="92"/>
    </location>
</feature>
<keyword evidence="2" id="KW-1003">Cell membrane</keyword>
<evidence type="ECO:0000256" key="6">
    <source>
        <dbReference type="SAM" id="Phobius"/>
    </source>
</evidence>
<evidence type="ECO:0000256" key="4">
    <source>
        <dbReference type="ARBA" id="ARBA00022989"/>
    </source>
</evidence>
<evidence type="ECO:0000256" key="1">
    <source>
        <dbReference type="ARBA" id="ARBA00004651"/>
    </source>
</evidence>
<gene>
    <name evidence="7" type="ORF">HNP81_003484</name>
</gene>
<evidence type="ECO:0000256" key="2">
    <source>
        <dbReference type="ARBA" id="ARBA00022475"/>
    </source>
</evidence>
<dbReference type="InterPro" id="IPR003740">
    <property type="entry name" value="YitT"/>
</dbReference>
<sequence>MIGIVQKIVATLIGSLLIAIGINGFLVPYHLLDGGITGIALILHYYFEYPTGLCMLLLSIPLCIYAWCCERNYFYNSFLGLIVASIFIDWLAPLRNQFSLSIVTSVLLGGISIGIGIGLMLRYQTSTGGTDLLAQFIAKAFSLNIGVVIFIIDGLIVAVAFNALGLEVFLFSSLTIMIIGFMTSLMAKPIGN</sequence>
<accession>A0ABR6CT88</accession>
<feature type="transmembrane region" description="Helical" evidence="6">
    <location>
        <begin position="49"/>
        <end position="68"/>
    </location>
</feature>
<dbReference type="Pfam" id="PF02588">
    <property type="entry name" value="YitT_membrane"/>
    <property type="match status" value="1"/>
</dbReference>
<keyword evidence="4 6" id="KW-1133">Transmembrane helix</keyword>
<comment type="caution">
    <text evidence="7">The sequence shown here is derived from an EMBL/GenBank/DDBJ whole genome shotgun (WGS) entry which is preliminary data.</text>
</comment>